<dbReference type="GO" id="GO:0019867">
    <property type="term" value="C:outer membrane"/>
    <property type="evidence" value="ECO:0007669"/>
    <property type="project" value="InterPro"/>
</dbReference>
<evidence type="ECO:0000313" key="6">
    <source>
        <dbReference type="Proteomes" id="UP000242313"/>
    </source>
</evidence>
<dbReference type="InterPro" id="IPR011662">
    <property type="entry name" value="Secretin/TonB_short_N"/>
</dbReference>
<reference evidence="5 6" key="1">
    <citation type="submission" date="2017-09" db="EMBL/GenBank/DDBJ databases">
        <title>Pseudomonas abyssi sp. nov. isolated from Abyssopelagic Water.</title>
        <authorList>
            <person name="Wei Y."/>
        </authorList>
    </citation>
    <scope>NUCLEOTIDE SEQUENCE [LARGE SCALE GENOMIC DNA]</scope>
    <source>
        <strain evidence="5 6">MT5</strain>
    </source>
</reference>
<dbReference type="Gene3D" id="3.55.50.30">
    <property type="match status" value="1"/>
</dbReference>
<dbReference type="AlphaFoldDB" id="A0A2A3MFR3"/>
<gene>
    <name evidence="5" type="ORF">CNQ84_13725</name>
</gene>
<protein>
    <submittedName>
        <fullName evidence="5">TonB-dependent outer membrane receptor</fullName>
    </submittedName>
</protein>
<evidence type="ECO:0000259" key="4">
    <source>
        <dbReference type="SMART" id="SM00965"/>
    </source>
</evidence>
<evidence type="ECO:0000256" key="1">
    <source>
        <dbReference type="ARBA" id="ARBA00022448"/>
    </source>
</evidence>
<keyword evidence="1" id="KW-0813">Transport</keyword>
<keyword evidence="2" id="KW-0472">Membrane</keyword>
<name>A0A2A3MFR3_9PSED</name>
<accession>A0A2A3MFR3</accession>
<comment type="caution">
    <text evidence="5">The sequence shown here is derived from an EMBL/GenBank/DDBJ whole genome shotgun (WGS) entry which is preliminary data.</text>
</comment>
<dbReference type="RefSeq" id="WP_096005415.1">
    <property type="nucleotide sequence ID" value="NZ_NTMR01000017.1"/>
</dbReference>
<dbReference type="Proteomes" id="UP000242313">
    <property type="component" value="Unassembled WGS sequence"/>
</dbReference>
<keyword evidence="3" id="KW-0998">Cell outer membrane</keyword>
<sequence length="228" mass="24951">MPTLLLTRHGCALLYVSFMLLSWCSAAVTLASEQQSLHRGQTLLEFDIPAQPLETALQEYTEVTGLNVLLDRSLIADQHSPGAQGSFTAQQALQQLIVHSGLDAQYASSRTFTLRPRTQQQPKPAQPVPPVALHVSQRVTAFQRTLERAICHSDVLPEGNYRMLIQAWLSPQGSVDALRLVKQTDDSQRDKQVLDALRSLTFPASSGSMPQPITLLLLPANISNGCSA</sequence>
<dbReference type="EMBL" id="NTMR01000017">
    <property type="protein sequence ID" value="PBK03631.1"/>
    <property type="molecule type" value="Genomic_DNA"/>
</dbReference>
<evidence type="ECO:0000256" key="2">
    <source>
        <dbReference type="ARBA" id="ARBA00023136"/>
    </source>
</evidence>
<organism evidence="5 6">
    <name type="scientific">Pseudomonas abyssi</name>
    <dbReference type="NCBI Taxonomy" id="170540"/>
    <lineage>
        <taxon>Bacteria</taxon>
        <taxon>Pseudomonadati</taxon>
        <taxon>Pseudomonadota</taxon>
        <taxon>Gammaproteobacteria</taxon>
        <taxon>Pseudomonadales</taxon>
        <taxon>Pseudomonadaceae</taxon>
        <taxon>Pseudomonas</taxon>
    </lineage>
</organism>
<feature type="domain" description="Secretin/TonB short N-terminal" evidence="4">
    <location>
        <begin position="66"/>
        <end position="117"/>
    </location>
</feature>
<proteinExistence type="predicted"/>
<evidence type="ECO:0000313" key="5">
    <source>
        <dbReference type="EMBL" id="PBK03631.1"/>
    </source>
</evidence>
<dbReference type="Pfam" id="PF07660">
    <property type="entry name" value="STN"/>
    <property type="match status" value="1"/>
</dbReference>
<evidence type="ECO:0000256" key="3">
    <source>
        <dbReference type="ARBA" id="ARBA00023237"/>
    </source>
</evidence>
<dbReference type="SMART" id="SM00965">
    <property type="entry name" value="STN"/>
    <property type="match status" value="1"/>
</dbReference>
<keyword evidence="6" id="KW-1185">Reference proteome</keyword>
<keyword evidence="5" id="KW-0675">Receptor</keyword>
<dbReference type="SUPFAM" id="SSF74653">
    <property type="entry name" value="TolA/TonB C-terminal domain"/>
    <property type="match status" value="1"/>
</dbReference>